<dbReference type="InterPro" id="IPR002797">
    <property type="entry name" value="Polysacc_synth"/>
</dbReference>
<feature type="transmembrane region" description="Helical" evidence="6">
    <location>
        <begin position="408"/>
        <end position="425"/>
    </location>
</feature>
<dbReference type="CDD" id="cd13128">
    <property type="entry name" value="MATE_Wzx_like"/>
    <property type="match status" value="1"/>
</dbReference>
<organism evidence="7 8">
    <name type="scientific">Oryzihumus leptocrescens</name>
    <dbReference type="NCBI Taxonomy" id="297536"/>
    <lineage>
        <taxon>Bacteria</taxon>
        <taxon>Bacillati</taxon>
        <taxon>Actinomycetota</taxon>
        <taxon>Actinomycetes</taxon>
        <taxon>Micrococcales</taxon>
        <taxon>Intrasporangiaceae</taxon>
        <taxon>Oryzihumus</taxon>
    </lineage>
</organism>
<keyword evidence="8" id="KW-1185">Reference proteome</keyword>
<feature type="transmembrane region" description="Helical" evidence="6">
    <location>
        <begin position="280"/>
        <end position="300"/>
    </location>
</feature>
<dbReference type="Pfam" id="PF01943">
    <property type="entry name" value="Polysacc_synt"/>
    <property type="match status" value="1"/>
</dbReference>
<dbReference type="OrthoDB" id="3246908at2"/>
<evidence type="ECO:0000256" key="4">
    <source>
        <dbReference type="ARBA" id="ARBA00022989"/>
    </source>
</evidence>
<feature type="transmembrane region" description="Helical" evidence="6">
    <location>
        <begin position="240"/>
        <end position="260"/>
    </location>
</feature>
<dbReference type="PANTHER" id="PTHR30250:SF11">
    <property type="entry name" value="O-ANTIGEN TRANSPORTER-RELATED"/>
    <property type="match status" value="1"/>
</dbReference>
<feature type="transmembrane region" description="Helical" evidence="6">
    <location>
        <begin position="470"/>
        <end position="491"/>
    </location>
</feature>
<feature type="transmembrane region" description="Helical" evidence="6">
    <location>
        <begin position="104"/>
        <end position="129"/>
    </location>
</feature>
<protein>
    <submittedName>
        <fullName evidence="7">O-antigen/teichoic acid export membrane protein</fullName>
    </submittedName>
</protein>
<feature type="transmembrane region" description="Helical" evidence="6">
    <location>
        <begin position="350"/>
        <end position="369"/>
    </location>
</feature>
<keyword evidence="2" id="KW-1003">Cell membrane</keyword>
<proteinExistence type="predicted"/>
<feature type="transmembrane region" description="Helical" evidence="6">
    <location>
        <begin position="65"/>
        <end position="83"/>
    </location>
</feature>
<name>A0A542ZFJ5_9MICO</name>
<dbReference type="RefSeq" id="WP_141787127.1">
    <property type="nucleotide sequence ID" value="NZ_BAAAKX010000009.1"/>
</dbReference>
<evidence type="ECO:0000256" key="3">
    <source>
        <dbReference type="ARBA" id="ARBA00022692"/>
    </source>
</evidence>
<sequence>MSTTVNPSGAGTPAGAGGAHLKGMARGGGLNLVGAVCNQAALFGIMAALAHVLGSADVGRYAECFALLSLLGLVSLAGFRSALTRFVAIHLADDDASGLRGTVRLGLGTTVAGATVLGLGLAAVAPWVADYFHDPQMVTGIRLVALTLPAATFSDAALAATQGWRTQRPFTYIGRIYEPVVRLALTAAALALGAGLVGALWALVIGAWTAAALAAWSLYRRMRLAPQADPVYRIREITSFSMVSWLSALAATGLIWAGTVLLGNLRNAQEVGVFNVSTRLVMLAVFVMAPINAAFSPHIAHLHHTGQSAELARTYGSATSWIVRLSMPAFVLLVVFPGELLRVFGHGFRTGAAVTVILAAGQLVSAAAGPCGTVLTMSGRVWLNMVDNVGVLILDIALSLWLIPAYGAVGAAIAWSTALVVANLAKATQVRFTLGVAPSGAGIGKALLAGVPAVAAAMLVHRYVPGWLPTLVVGTVVVTVAYLAAVLLLGLSQDDRTMLSALLRGRGRIGRIVAGRTSTPGA</sequence>
<dbReference type="Proteomes" id="UP000319514">
    <property type="component" value="Unassembled WGS sequence"/>
</dbReference>
<keyword evidence="3 6" id="KW-0812">Transmembrane</keyword>
<feature type="transmembrane region" description="Helical" evidence="6">
    <location>
        <begin position="30"/>
        <end position="53"/>
    </location>
</feature>
<dbReference type="AlphaFoldDB" id="A0A542ZFJ5"/>
<gene>
    <name evidence="7" type="ORF">FB474_0405</name>
</gene>
<comment type="subcellular location">
    <subcellularLocation>
        <location evidence="1">Cell membrane</location>
        <topology evidence="1">Multi-pass membrane protein</topology>
    </subcellularLocation>
</comment>
<feature type="transmembrane region" description="Helical" evidence="6">
    <location>
        <begin position="321"/>
        <end position="338"/>
    </location>
</feature>
<keyword evidence="4 6" id="KW-1133">Transmembrane helix</keyword>
<comment type="caution">
    <text evidence="7">The sequence shown here is derived from an EMBL/GenBank/DDBJ whole genome shotgun (WGS) entry which is preliminary data.</text>
</comment>
<evidence type="ECO:0000256" key="2">
    <source>
        <dbReference type="ARBA" id="ARBA00022475"/>
    </source>
</evidence>
<accession>A0A542ZFJ5</accession>
<dbReference type="EMBL" id="VFOQ01000001">
    <property type="protein sequence ID" value="TQL59059.1"/>
    <property type="molecule type" value="Genomic_DNA"/>
</dbReference>
<dbReference type="InterPro" id="IPR050833">
    <property type="entry name" value="Poly_Biosynth_Transport"/>
</dbReference>
<keyword evidence="5 6" id="KW-0472">Membrane</keyword>
<evidence type="ECO:0000256" key="6">
    <source>
        <dbReference type="SAM" id="Phobius"/>
    </source>
</evidence>
<dbReference type="GO" id="GO:0005886">
    <property type="term" value="C:plasma membrane"/>
    <property type="evidence" value="ECO:0007669"/>
    <property type="project" value="UniProtKB-SubCell"/>
</dbReference>
<evidence type="ECO:0000256" key="1">
    <source>
        <dbReference type="ARBA" id="ARBA00004651"/>
    </source>
</evidence>
<reference evidence="7 8" key="1">
    <citation type="submission" date="2019-06" db="EMBL/GenBank/DDBJ databases">
        <title>Sequencing the genomes of 1000 actinobacteria strains.</title>
        <authorList>
            <person name="Klenk H.-P."/>
        </authorList>
    </citation>
    <scope>NUCLEOTIDE SEQUENCE [LARGE SCALE GENOMIC DNA]</scope>
    <source>
        <strain evidence="7 8">DSM 18082</strain>
    </source>
</reference>
<dbReference type="PANTHER" id="PTHR30250">
    <property type="entry name" value="PST FAMILY PREDICTED COLANIC ACID TRANSPORTER"/>
    <property type="match status" value="1"/>
</dbReference>
<evidence type="ECO:0000313" key="7">
    <source>
        <dbReference type="EMBL" id="TQL59059.1"/>
    </source>
</evidence>
<feature type="transmembrane region" description="Helical" evidence="6">
    <location>
        <begin position="200"/>
        <end position="219"/>
    </location>
</feature>
<feature type="transmembrane region" description="Helical" evidence="6">
    <location>
        <begin position="381"/>
        <end position="402"/>
    </location>
</feature>
<evidence type="ECO:0000313" key="8">
    <source>
        <dbReference type="Proteomes" id="UP000319514"/>
    </source>
</evidence>
<evidence type="ECO:0000256" key="5">
    <source>
        <dbReference type="ARBA" id="ARBA00023136"/>
    </source>
</evidence>